<protein>
    <submittedName>
        <fullName evidence="2">JM16</fullName>
    </submittedName>
</protein>
<dbReference type="KEGG" id="vg:3416487"/>
<evidence type="ECO:0000313" key="4">
    <source>
        <dbReference type="Proteomes" id="UP000133219"/>
    </source>
</evidence>
<dbReference type="EMBL" id="JN885136">
    <property type="protein sequence ID" value="AEW87541.1"/>
    <property type="molecule type" value="Genomic_DNA"/>
</dbReference>
<evidence type="ECO:0000313" key="3">
    <source>
        <dbReference type="Proteomes" id="UP000124292"/>
    </source>
</evidence>
<organism evidence="2 3">
    <name type="scientific">Macaca fuscata rhadinovirus</name>
    <dbReference type="NCBI Taxonomy" id="272551"/>
    <lineage>
        <taxon>Viruses</taxon>
        <taxon>Duplodnaviria</taxon>
        <taxon>Heunggongvirae</taxon>
        <taxon>Peploviricota</taxon>
        <taxon>Herviviricetes</taxon>
        <taxon>Herpesvirales</taxon>
        <taxon>Orthoherpesviridae</taxon>
        <taxon>Gammaherpesvirinae</taxon>
        <taxon>Rhadinovirus</taxon>
        <taxon>Rhadinovirus macacinegamma11</taxon>
        <taxon>macacine gammaherpesvirus 11</taxon>
    </lineage>
</organism>
<evidence type="ECO:0000313" key="1">
    <source>
        <dbReference type="EMBL" id="AEW87541.1"/>
    </source>
</evidence>
<evidence type="ECO:0000313" key="2">
    <source>
        <dbReference type="EMBL" id="AEW87711.1"/>
    </source>
</evidence>
<proteinExistence type="predicted"/>
<dbReference type="Proteomes" id="UP000133219">
    <property type="component" value="Segment"/>
</dbReference>
<name>G9JMJ4_9GAMA</name>
<gene>
    <name evidence="2" type="ORF">JM16</name>
</gene>
<sequence>MHRSAAQHERLVVVRRQVGVQVQVSSVYHGGVAQVVRLDDAWVQAGKIDHQDRLVVKPRDGVNHRRALITPLSLGRWDREDKVIPGRGLQQAGEHAKLLAVR</sequence>
<dbReference type="EMBL" id="JN885137">
    <property type="protein sequence ID" value="AEW87711.1"/>
    <property type="molecule type" value="Genomic_DNA"/>
</dbReference>
<accession>G9JMJ4</accession>
<dbReference type="RefSeq" id="YP_238319.1">
    <property type="nucleotide sequence ID" value="NC_007016.1"/>
</dbReference>
<reference evidence="3 4" key="1">
    <citation type="journal article" date="2013" name="J. Virol.">
        <title>Genomic characterization of Japanese macaque rhadinovirus, a novel herpesvirus isolated from a nonhuman primate with a spontaneous inflammatory demyelinating disease.</title>
        <authorList>
            <person name="Estep R.D."/>
            <person name="Hansen S.G."/>
            <person name="Rogers K.S."/>
            <person name="Axthelm M.K."/>
            <person name="Wong S.W."/>
        </authorList>
    </citation>
    <scope>NUCLEOTIDE SEQUENCE [LARGE SCALE GENOMIC DNA]</scope>
    <source>
        <strain evidence="2">12E2</strain>
        <strain evidence="1">3A1</strain>
    </source>
</reference>
<dbReference type="Proteomes" id="UP000124292">
    <property type="component" value="Genome"/>
</dbReference>
<dbReference type="GeneID" id="3416487"/>